<feature type="compositionally biased region" description="Low complexity" evidence="1">
    <location>
        <begin position="303"/>
        <end position="322"/>
    </location>
</feature>
<dbReference type="AlphaFoldDB" id="A0A077WR54"/>
<feature type="compositionally biased region" description="Low complexity" evidence="1">
    <location>
        <begin position="275"/>
        <end position="287"/>
    </location>
</feature>
<feature type="region of interest" description="Disordered" evidence="1">
    <location>
        <begin position="888"/>
        <end position="927"/>
    </location>
</feature>
<feature type="compositionally biased region" description="Low complexity" evidence="1">
    <location>
        <begin position="155"/>
        <end position="167"/>
    </location>
</feature>
<gene>
    <name evidence="2" type="ORF">LRAMOSA10933</name>
</gene>
<evidence type="ECO:0000256" key="1">
    <source>
        <dbReference type="SAM" id="MobiDB-lite"/>
    </source>
</evidence>
<feature type="compositionally biased region" description="Acidic residues" evidence="1">
    <location>
        <begin position="545"/>
        <end position="558"/>
    </location>
</feature>
<feature type="region of interest" description="Disordered" evidence="1">
    <location>
        <begin position="43"/>
        <end position="799"/>
    </location>
</feature>
<dbReference type="OrthoDB" id="2282667at2759"/>
<feature type="compositionally biased region" description="Pro residues" evidence="1">
    <location>
        <begin position="288"/>
        <end position="302"/>
    </location>
</feature>
<feature type="compositionally biased region" description="Low complexity" evidence="1">
    <location>
        <begin position="410"/>
        <end position="420"/>
    </location>
</feature>
<feature type="compositionally biased region" description="Basic and acidic residues" evidence="1">
    <location>
        <begin position="906"/>
        <end position="921"/>
    </location>
</feature>
<feature type="compositionally biased region" description="Basic and acidic residues" evidence="1">
    <location>
        <begin position="43"/>
        <end position="67"/>
    </location>
</feature>
<accession>A0A077WR54</accession>
<dbReference type="EMBL" id="LK023333">
    <property type="protein sequence ID" value="CDS09573.1"/>
    <property type="molecule type" value="Genomic_DNA"/>
</dbReference>
<proteinExistence type="predicted"/>
<feature type="compositionally biased region" description="Polar residues" evidence="1">
    <location>
        <begin position="180"/>
        <end position="190"/>
    </location>
</feature>
<feature type="compositionally biased region" description="Basic and acidic residues" evidence="1">
    <location>
        <begin position="77"/>
        <end position="87"/>
    </location>
</feature>
<feature type="compositionally biased region" description="Basic and acidic residues" evidence="1">
    <location>
        <begin position="719"/>
        <end position="732"/>
    </location>
</feature>
<feature type="compositionally biased region" description="Basic and acidic residues" evidence="1">
    <location>
        <begin position="756"/>
        <end position="785"/>
    </location>
</feature>
<dbReference type="CDD" id="cd22249">
    <property type="entry name" value="UDM1_RNF168_RNF169-like"/>
    <property type="match status" value="1"/>
</dbReference>
<feature type="compositionally biased region" description="Low complexity" evidence="1">
    <location>
        <begin position="439"/>
        <end position="480"/>
    </location>
</feature>
<feature type="compositionally biased region" description="Basic and acidic residues" evidence="1">
    <location>
        <begin position="649"/>
        <end position="665"/>
    </location>
</feature>
<feature type="compositionally biased region" description="Low complexity" evidence="1">
    <location>
        <begin position="619"/>
        <end position="629"/>
    </location>
</feature>
<feature type="compositionally biased region" description="Polar residues" evidence="1">
    <location>
        <begin position="512"/>
        <end position="534"/>
    </location>
</feature>
<reference evidence="2" key="1">
    <citation type="journal article" date="2014" name="Genome Announc.">
        <title>De novo whole-genome sequence and genome annotation of Lichtheimia ramosa.</title>
        <authorList>
            <person name="Linde J."/>
            <person name="Schwartze V."/>
            <person name="Binder U."/>
            <person name="Lass-Florl C."/>
            <person name="Voigt K."/>
            <person name="Horn F."/>
        </authorList>
    </citation>
    <scope>NUCLEOTIDE SEQUENCE</scope>
    <source>
        <strain evidence="2">JMRC FSU:6197</strain>
    </source>
</reference>
<name>A0A077WR54_9FUNG</name>
<feature type="compositionally biased region" description="Polar residues" evidence="1">
    <location>
        <begin position="383"/>
        <end position="392"/>
    </location>
</feature>
<organism evidence="2">
    <name type="scientific">Lichtheimia ramosa</name>
    <dbReference type="NCBI Taxonomy" id="688394"/>
    <lineage>
        <taxon>Eukaryota</taxon>
        <taxon>Fungi</taxon>
        <taxon>Fungi incertae sedis</taxon>
        <taxon>Mucoromycota</taxon>
        <taxon>Mucoromycotina</taxon>
        <taxon>Mucoromycetes</taxon>
        <taxon>Mucorales</taxon>
        <taxon>Lichtheimiaceae</taxon>
        <taxon>Lichtheimia</taxon>
    </lineage>
</organism>
<feature type="compositionally biased region" description="Basic and acidic residues" evidence="1">
    <location>
        <begin position="481"/>
        <end position="490"/>
    </location>
</feature>
<feature type="compositionally biased region" description="Low complexity" evidence="1">
    <location>
        <begin position="191"/>
        <end position="220"/>
    </location>
</feature>
<protein>
    <submittedName>
        <fullName evidence="2">Uncharacterized protein</fullName>
    </submittedName>
</protein>
<sequence length="1027" mass="114288">MRHLFHSKDHKQQQSLRLQKELQKEEETLWKIEQEKRKLQEELDMKMAKKLQEEMEQREQNPQRQEEQQQPELTDEEVARRLQEELNRGQSPTHDSSPSPVAAPATPAPVPPPIETRSNQELSDEQYARMLQEQFEAEERQAQGQNASPSPALPPRTVSSTPSSSSVAPPPLPSKPVAYNHSTNSLGSSASRPSWIHHASSSSTSSSIHSSDQPVTQQQQVPPPPVYHPSSSSTGSYPPPPLPASPVTHTTSIPQYHPPATSSTTGYPPYPPSPSQQQQHPQWTSYPTPHPPQQHPQPPYYPQQPSSPAQQQPQQSYHNQAPTSPAQQNPQQPYHNQAPTSPAQQHPQQSFYNQPPSSPAQQQHRPISQQEYHPVAQQQQQQPASSTATMGSTLFAPKNDPVMFIVPPVQQQAQQQEASQHPAFMPMPAPEDHQRTMYPPQQQPVQQQQPEQQHPAQQQQSVQQQQPVQQQELVQQQQQHPEQHDEEYRSIQRNQSSPPRRRRDPTPPANRSTTRASSAPVASSANKMSDTNPFADTFAAHGSEDESSSSEEEEEEESIHEHNIATTTTTKQVDKDNQQKQQQQQQHGFDPSRYFDEEDLVDLNASAHVDDDDDDGSSDDGSYVGPVSSKPAVEMAVQTDPVSDDEKDTESTKEKQVDAVKDAGVDSKGIQTTQTTSKKKQVVPEASLLDIDLEPTPVQESTPVQRHEPRARAISNVDTKAEIQRRLAEQMKKSSATRVDPTFGISMGPPPSASTKKPDNSDKTQEEEEHAKDDKVQETLEHQESMHSLTPGPSMFYHQHHRSQSASVLAPPGTGHIPQATPYMNHTAYDDMSYTPTPVVYPANVLRAGAPPAMSPEHNEAGLATMDSTYEVPSSEYGYYRVDSNGYPAKDDSDAKSVKSNMTANPKDKALPKIPKSDPNHRHITVPSVNPGQRVWIRLNPTDTGKALAQRIHVVATYKSRKILSIKTTSGRVIPLDDTPVFDDWNEIANLEDGAPWEVEWGQKDDPFSGGRELFKSIKASLLAGKD</sequence>
<feature type="compositionally biased region" description="Low complexity" evidence="1">
    <location>
        <begin position="96"/>
        <end position="105"/>
    </location>
</feature>
<feature type="compositionally biased region" description="Low complexity" evidence="1">
    <location>
        <begin position="258"/>
        <end position="267"/>
    </location>
</feature>
<feature type="compositionally biased region" description="Polar residues" evidence="1">
    <location>
        <begin position="323"/>
        <end position="371"/>
    </location>
</feature>
<evidence type="ECO:0000313" key="2">
    <source>
        <dbReference type="EMBL" id="CDS09573.1"/>
    </source>
</evidence>